<organism evidence="2 3">
    <name type="scientific">Haloglomus irregulare</name>
    <dbReference type="NCBI Taxonomy" id="2234134"/>
    <lineage>
        <taxon>Archaea</taxon>
        <taxon>Methanobacteriati</taxon>
        <taxon>Methanobacteriota</taxon>
        <taxon>Stenosarchaea group</taxon>
        <taxon>Halobacteria</taxon>
        <taxon>Halobacteriales</taxon>
        <taxon>Natronomonadaceae</taxon>
        <taxon>Haloglomus</taxon>
    </lineage>
</organism>
<protein>
    <recommendedName>
        <fullName evidence="1">Methylmalonyl-CoA mutase alpha/beta chain catalytic domain-containing protein</fullName>
    </recommendedName>
</protein>
<dbReference type="RefSeq" id="WP_144263448.1">
    <property type="nucleotide sequence ID" value="NZ_QMDX01000021.1"/>
</dbReference>
<dbReference type="SUPFAM" id="SSF51703">
    <property type="entry name" value="Cobalamin (vitamin B12)-dependent enzymes"/>
    <property type="match status" value="1"/>
</dbReference>
<sequence length="52" mass="5951">MACLNALDEAIEAGENVMRYIIDAVRAYATMSEIMEIFEERHRAYQEKIGLA</sequence>
<dbReference type="GO" id="GO:0031419">
    <property type="term" value="F:cobalamin binding"/>
    <property type="evidence" value="ECO:0007669"/>
    <property type="project" value="InterPro"/>
</dbReference>
<gene>
    <name evidence="2" type="ORF">DP107_17710</name>
</gene>
<reference evidence="2 3" key="1">
    <citation type="submission" date="2018-06" db="EMBL/GenBank/DDBJ databases">
        <title>Natronomonas sp. F16-60 a new haloarchaeon isolated from a solar saltern of Isla Cristina, Huelva, Spain.</title>
        <authorList>
            <person name="Duran-Viseras A."/>
            <person name="Sanchez-Porro C."/>
            <person name="Ventosa A."/>
        </authorList>
    </citation>
    <scope>NUCLEOTIDE SEQUENCE [LARGE SCALE GENOMIC DNA]</scope>
    <source>
        <strain evidence="2 3">F16-60</strain>
    </source>
</reference>
<dbReference type="Pfam" id="PF01642">
    <property type="entry name" value="MM_CoA_mutase"/>
    <property type="match status" value="1"/>
</dbReference>
<evidence type="ECO:0000259" key="1">
    <source>
        <dbReference type="Pfam" id="PF01642"/>
    </source>
</evidence>
<dbReference type="EMBL" id="QMDX01000021">
    <property type="protein sequence ID" value="TSD08906.1"/>
    <property type="molecule type" value="Genomic_DNA"/>
</dbReference>
<name>A0A554MUW1_9EURY</name>
<dbReference type="Proteomes" id="UP000319894">
    <property type="component" value="Unassembled WGS sequence"/>
</dbReference>
<dbReference type="InParanoid" id="A0A554MUW1"/>
<evidence type="ECO:0000313" key="3">
    <source>
        <dbReference type="Proteomes" id="UP000319894"/>
    </source>
</evidence>
<evidence type="ECO:0000313" key="2">
    <source>
        <dbReference type="EMBL" id="TSD08906.1"/>
    </source>
</evidence>
<feature type="domain" description="Methylmalonyl-CoA mutase alpha/beta chain catalytic" evidence="1">
    <location>
        <begin position="2"/>
        <end position="41"/>
    </location>
</feature>
<accession>A0A554MUW1</accession>
<proteinExistence type="predicted"/>
<dbReference type="Gene3D" id="3.20.20.240">
    <property type="entry name" value="Methylmalonyl-CoA mutase"/>
    <property type="match status" value="1"/>
</dbReference>
<dbReference type="InterPro" id="IPR016176">
    <property type="entry name" value="Cbl-dep_enz_cat"/>
</dbReference>
<keyword evidence="3" id="KW-1185">Reference proteome</keyword>
<dbReference type="InterPro" id="IPR006099">
    <property type="entry name" value="MeMalonylCoA_mutase_a/b_cat"/>
</dbReference>
<dbReference type="AlphaFoldDB" id="A0A554MUW1"/>
<dbReference type="GO" id="GO:0003824">
    <property type="term" value="F:catalytic activity"/>
    <property type="evidence" value="ECO:0007669"/>
    <property type="project" value="InterPro"/>
</dbReference>
<comment type="caution">
    <text evidence="2">The sequence shown here is derived from an EMBL/GenBank/DDBJ whole genome shotgun (WGS) entry which is preliminary data.</text>
</comment>